<reference evidence="3" key="1">
    <citation type="journal article" date="2011" name="PLoS Genet.">
        <title>Azospirillum genomes reveal transition of bacteria from aquatic to terrestrial environments.</title>
        <authorList>
            <person name="Wisniewski-Dye F."/>
            <person name="Borziak K."/>
            <person name="Khalsa-Moyers G."/>
            <person name="Alexandre G."/>
            <person name="Sukharnikov L.O."/>
            <person name="Wuichet K."/>
            <person name="Hurst G.B."/>
            <person name="McDonald W.H."/>
            <person name="Robertson J.S."/>
            <person name="Barbe V."/>
            <person name="Calteau A."/>
            <person name="Rouy Z."/>
            <person name="Mangenot S."/>
            <person name="Prigent-Combaret C."/>
            <person name="Normand P."/>
            <person name="Boyer M."/>
            <person name="Siguier P."/>
            <person name="Dessaux Y."/>
            <person name="Elmerich C."/>
            <person name="Condemine G."/>
            <person name="Krishnen G."/>
            <person name="Kennedy I."/>
            <person name="Paterson A.H."/>
            <person name="Gonzalez V."/>
            <person name="Mavingui P."/>
            <person name="Zhulin I.B."/>
        </authorList>
    </citation>
    <scope>NUCLEOTIDE SEQUENCE [LARGE SCALE GENOMIC DNA]</scope>
    <source>
        <strain evidence="3">4B</strain>
    </source>
</reference>
<proteinExistence type="predicted"/>
<dbReference type="InterPro" id="IPR002934">
    <property type="entry name" value="Polymerase_NTP_transf_dom"/>
</dbReference>
<dbReference type="InterPro" id="IPR052548">
    <property type="entry name" value="Type_VII_TA_antitoxin"/>
</dbReference>
<name>G7ZJ60_AZOL4</name>
<geneLocation type="plasmid" evidence="2 3">
    <name>AZO_p6</name>
</geneLocation>
<dbReference type="SUPFAM" id="SSF81301">
    <property type="entry name" value="Nucleotidyltransferase"/>
    <property type="match status" value="1"/>
</dbReference>
<dbReference type="RefSeq" id="WP_014190036.1">
    <property type="nucleotide sequence ID" value="NC_016588.1"/>
</dbReference>
<evidence type="ECO:0000259" key="1">
    <source>
        <dbReference type="Pfam" id="PF01909"/>
    </source>
</evidence>
<dbReference type="PANTHER" id="PTHR33933:SF1">
    <property type="entry name" value="PROTEIN ADENYLYLTRANSFERASE MNTA-RELATED"/>
    <property type="match status" value="1"/>
</dbReference>
<protein>
    <recommendedName>
        <fullName evidence="1">Polymerase nucleotidyl transferase domain-containing protein</fullName>
    </recommendedName>
</protein>
<dbReference type="Gene3D" id="3.30.460.10">
    <property type="entry name" value="Beta Polymerase, domain 2"/>
    <property type="match status" value="1"/>
</dbReference>
<keyword evidence="2" id="KW-0614">Plasmid</keyword>
<evidence type="ECO:0000313" key="2">
    <source>
        <dbReference type="EMBL" id="CBS91615.1"/>
    </source>
</evidence>
<sequence length="120" mass="13556">MATVGQERGKQESRASAAEVPNELLRPVVDYFQPRKVILFGSQARGDAGDDSDYDLFIVVDDDTPPERLSWRGKHEARKTYHRAVDIVACRESVFERRRGVVGSLSHTADQEGVVVYERH</sequence>
<dbReference type="OrthoDB" id="559450at2"/>
<evidence type="ECO:0000313" key="3">
    <source>
        <dbReference type="Proteomes" id="UP000005667"/>
    </source>
</evidence>
<gene>
    <name evidence="2" type="ordered locus">AZOLI_p60212</name>
</gene>
<dbReference type="CDD" id="cd05403">
    <property type="entry name" value="NT_KNTase_like"/>
    <property type="match status" value="1"/>
</dbReference>
<dbReference type="Proteomes" id="UP000005667">
    <property type="component" value="Plasmid AZO_p6"/>
</dbReference>
<keyword evidence="3" id="KW-1185">Reference proteome</keyword>
<dbReference type="Pfam" id="PF01909">
    <property type="entry name" value="NTP_transf_2"/>
    <property type="match status" value="1"/>
</dbReference>
<dbReference type="AlphaFoldDB" id="G7ZJ60"/>
<accession>G7ZJ60</accession>
<feature type="domain" description="Polymerase nucleotidyl transferase" evidence="1">
    <location>
        <begin position="24"/>
        <end position="91"/>
    </location>
</feature>
<organism evidence="2 3">
    <name type="scientific">Azospirillum lipoferum (strain 4B)</name>
    <dbReference type="NCBI Taxonomy" id="862719"/>
    <lineage>
        <taxon>Bacteria</taxon>
        <taxon>Pseudomonadati</taxon>
        <taxon>Pseudomonadota</taxon>
        <taxon>Alphaproteobacteria</taxon>
        <taxon>Rhodospirillales</taxon>
        <taxon>Azospirillaceae</taxon>
        <taxon>Azospirillum</taxon>
    </lineage>
</organism>
<dbReference type="KEGG" id="ali:AZOLI_p60212"/>
<dbReference type="HOGENOM" id="CLU_130257_9_3_5"/>
<dbReference type="InterPro" id="IPR043519">
    <property type="entry name" value="NT_sf"/>
</dbReference>
<dbReference type="EMBL" id="FQ311874">
    <property type="protein sequence ID" value="CBS91615.1"/>
    <property type="molecule type" value="Genomic_DNA"/>
</dbReference>
<dbReference type="GO" id="GO:0016779">
    <property type="term" value="F:nucleotidyltransferase activity"/>
    <property type="evidence" value="ECO:0007669"/>
    <property type="project" value="InterPro"/>
</dbReference>
<dbReference type="PANTHER" id="PTHR33933">
    <property type="entry name" value="NUCLEOTIDYLTRANSFERASE"/>
    <property type="match status" value="1"/>
</dbReference>